<dbReference type="GO" id="GO:0045892">
    <property type="term" value="P:negative regulation of DNA-templated transcription"/>
    <property type="evidence" value="ECO:0007669"/>
    <property type="project" value="UniProtKB-UniRule"/>
</dbReference>
<dbReference type="Pfam" id="PF04844">
    <property type="entry name" value="Ovate"/>
    <property type="match status" value="1"/>
</dbReference>
<dbReference type="AlphaFoldDB" id="A0A8K0MMP9"/>
<gene>
    <name evidence="9" type="ORF">FNV43_RR07423</name>
</gene>
<evidence type="ECO:0000313" key="9">
    <source>
        <dbReference type="EMBL" id="KAF3451328.1"/>
    </source>
</evidence>
<sequence length="423" mass="49231">MKWGRKKFHHSPSSSPHLSSSTSRPSLMSHVFPISWISKFKQKSATSEPKPRNVKHKGVWNSPSVSSPKFATRDNGERFYGLEDNGAFWRLSFREDSTEGKKGGSVLRSVWYDSDDDDEFEVPASSCRSCKRDAAKVSSEREEKQKLNGVAKCKRDTGRELRTPRSRNDRDWKLRKAKRGAMEKKPELGRASCKAEKRSTGYVENDVLEMEEAFRRACRQEKHKKEQIGSGTRRSLIDPRNPILKIIEEEENQGISEEKMSSNWKKLKEVKMEELKSKSEEHRKSLHISRTLQRRRTKVNNKVRVYSPRTASRVEICKVKALMDMKKVKLKMKKEVKERTVRLRTGLDSFAVVKCSYDPQQDFRDSMVEMIMEKGINQPEELEELLACYLTLNSDEYHDLIIKVFRQVWFDLSQTCFGTDFTE</sequence>
<comment type="subcellular location">
    <subcellularLocation>
        <location evidence="1 6">Nucleus</location>
    </subcellularLocation>
</comment>
<dbReference type="PROSITE" id="PS51754">
    <property type="entry name" value="OVATE"/>
    <property type="match status" value="1"/>
</dbReference>
<keyword evidence="3 6" id="KW-0805">Transcription regulation</keyword>
<feature type="region of interest" description="Disordered" evidence="7">
    <location>
        <begin position="138"/>
        <end position="196"/>
    </location>
</feature>
<feature type="region of interest" description="Disordered" evidence="7">
    <location>
        <begin position="42"/>
        <end position="68"/>
    </location>
</feature>
<proteinExistence type="predicted"/>
<dbReference type="PANTHER" id="PTHR33057:SF82">
    <property type="entry name" value="TRANSCRIPTION REPRESSOR OFP5"/>
    <property type="match status" value="1"/>
</dbReference>
<comment type="caution">
    <text evidence="9">The sequence shown here is derived from an EMBL/GenBank/DDBJ whole genome shotgun (WGS) entry which is preliminary data.</text>
</comment>
<dbReference type="PANTHER" id="PTHR33057">
    <property type="entry name" value="TRANSCRIPTION REPRESSOR OFP7-RELATED"/>
    <property type="match status" value="1"/>
</dbReference>
<evidence type="ECO:0000313" key="10">
    <source>
        <dbReference type="Proteomes" id="UP000796880"/>
    </source>
</evidence>
<evidence type="ECO:0000256" key="6">
    <source>
        <dbReference type="RuleBase" id="RU367028"/>
    </source>
</evidence>
<reference evidence="9" key="1">
    <citation type="submission" date="2020-03" db="EMBL/GenBank/DDBJ databases">
        <title>A high-quality chromosome-level genome assembly of a woody plant with both climbing and erect habits, Rhamnella rubrinervis.</title>
        <authorList>
            <person name="Lu Z."/>
            <person name="Yang Y."/>
            <person name="Zhu X."/>
            <person name="Sun Y."/>
        </authorList>
    </citation>
    <scope>NUCLEOTIDE SEQUENCE</scope>
    <source>
        <strain evidence="9">BYM</strain>
        <tissue evidence="9">Leaf</tissue>
    </source>
</reference>
<name>A0A8K0MMP9_9ROSA</name>
<dbReference type="GO" id="GO:0005634">
    <property type="term" value="C:nucleus"/>
    <property type="evidence" value="ECO:0007669"/>
    <property type="project" value="UniProtKB-SubCell"/>
</dbReference>
<keyword evidence="10" id="KW-1185">Reference proteome</keyword>
<dbReference type="Proteomes" id="UP000796880">
    <property type="component" value="Unassembled WGS sequence"/>
</dbReference>
<evidence type="ECO:0000256" key="4">
    <source>
        <dbReference type="ARBA" id="ARBA00023163"/>
    </source>
</evidence>
<evidence type="ECO:0000256" key="1">
    <source>
        <dbReference type="ARBA" id="ARBA00004123"/>
    </source>
</evidence>
<feature type="compositionally biased region" description="Basic and acidic residues" evidence="7">
    <location>
        <begin position="153"/>
        <end position="196"/>
    </location>
</feature>
<organism evidence="9 10">
    <name type="scientific">Rhamnella rubrinervis</name>
    <dbReference type="NCBI Taxonomy" id="2594499"/>
    <lineage>
        <taxon>Eukaryota</taxon>
        <taxon>Viridiplantae</taxon>
        <taxon>Streptophyta</taxon>
        <taxon>Embryophyta</taxon>
        <taxon>Tracheophyta</taxon>
        <taxon>Spermatophyta</taxon>
        <taxon>Magnoliopsida</taxon>
        <taxon>eudicotyledons</taxon>
        <taxon>Gunneridae</taxon>
        <taxon>Pentapetalae</taxon>
        <taxon>rosids</taxon>
        <taxon>fabids</taxon>
        <taxon>Rosales</taxon>
        <taxon>Rhamnaceae</taxon>
        <taxon>rhamnoid group</taxon>
        <taxon>Rhamneae</taxon>
        <taxon>Rhamnella</taxon>
    </lineage>
</organism>
<dbReference type="OrthoDB" id="1928390at2759"/>
<feature type="domain" description="OVATE" evidence="8">
    <location>
        <begin position="352"/>
        <end position="411"/>
    </location>
</feature>
<protein>
    <recommendedName>
        <fullName evidence="6">Transcription repressor</fullName>
    </recommendedName>
    <alternativeName>
        <fullName evidence="6">Ovate family protein</fullName>
    </alternativeName>
</protein>
<evidence type="ECO:0000256" key="5">
    <source>
        <dbReference type="ARBA" id="ARBA00023242"/>
    </source>
</evidence>
<keyword evidence="4 6" id="KW-0804">Transcription</keyword>
<dbReference type="InterPro" id="IPR006458">
    <property type="entry name" value="Ovate_C"/>
</dbReference>
<evidence type="ECO:0000256" key="3">
    <source>
        <dbReference type="ARBA" id="ARBA00023015"/>
    </source>
</evidence>
<dbReference type="NCBIfam" id="TIGR01568">
    <property type="entry name" value="A_thal_3678"/>
    <property type="match status" value="1"/>
</dbReference>
<dbReference type="InterPro" id="IPR038933">
    <property type="entry name" value="Ovate"/>
</dbReference>
<evidence type="ECO:0000259" key="8">
    <source>
        <dbReference type="PROSITE" id="PS51754"/>
    </source>
</evidence>
<dbReference type="EMBL" id="VOIH02000003">
    <property type="protein sequence ID" value="KAF3451328.1"/>
    <property type="molecule type" value="Genomic_DNA"/>
</dbReference>
<feature type="region of interest" description="Disordered" evidence="7">
    <location>
        <begin position="1"/>
        <end position="26"/>
    </location>
</feature>
<evidence type="ECO:0000256" key="7">
    <source>
        <dbReference type="SAM" id="MobiDB-lite"/>
    </source>
</evidence>
<evidence type="ECO:0000256" key="2">
    <source>
        <dbReference type="ARBA" id="ARBA00022491"/>
    </source>
</evidence>
<keyword evidence="2 6" id="KW-0678">Repressor</keyword>
<feature type="compositionally biased region" description="Low complexity" evidence="7">
    <location>
        <begin position="11"/>
        <end position="26"/>
    </location>
</feature>
<feature type="compositionally biased region" description="Basic residues" evidence="7">
    <location>
        <begin position="1"/>
        <end position="10"/>
    </location>
</feature>
<keyword evidence="5 6" id="KW-0539">Nucleus</keyword>
<comment type="function">
    <text evidence="6">Transcriptional repressor that regulates multiple aspects of plant growth and development.</text>
</comment>
<accession>A0A8K0MMP9</accession>